<dbReference type="InterPro" id="IPR032675">
    <property type="entry name" value="LRR_dom_sf"/>
</dbReference>
<dbReference type="OrthoDB" id="3365698at2759"/>
<dbReference type="AlphaFoldDB" id="A0A165MVZ3"/>
<dbReference type="InParanoid" id="A0A165MVZ3"/>
<name>A0A165MVZ3_EXIGL</name>
<reference evidence="1 2" key="1">
    <citation type="journal article" date="2016" name="Mol. Biol. Evol.">
        <title>Comparative Genomics of Early-Diverging Mushroom-Forming Fungi Provides Insights into the Origins of Lignocellulose Decay Capabilities.</title>
        <authorList>
            <person name="Nagy L.G."/>
            <person name="Riley R."/>
            <person name="Tritt A."/>
            <person name="Adam C."/>
            <person name="Daum C."/>
            <person name="Floudas D."/>
            <person name="Sun H."/>
            <person name="Yadav J.S."/>
            <person name="Pangilinan J."/>
            <person name="Larsson K.H."/>
            <person name="Matsuura K."/>
            <person name="Barry K."/>
            <person name="Labutti K."/>
            <person name="Kuo R."/>
            <person name="Ohm R.A."/>
            <person name="Bhattacharya S.S."/>
            <person name="Shirouzu T."/>
            <person name="Yoshinaga Y."/>
            <person name="Martin F.M."/>
            <person name="Grigoriev I.V."/>
            <person name="Hibbett D.S."/>
        </authorList>
    </citation>
    <scope>NUCLEOTIDE SEQUENCE [LARGE SCALE GENOMIC DNA]</scope>
    <source>
        <strain evidence="1 2">HHB12029</strain>
    </source>
</reference>
<dbReference type="SUPFAM" id="SSF52047">
    <property type="entry name" value="RNI-like"/>
    <property type="match status" value="1"/>
</dbReference>
<sequence length="373" mass="41212">MAATCRRWRAVALLTPALWTDVSYTISKRAAFPQNRWASCFETHVERSRALLLDVDIHWRATRGLVPDLHMAVLALTRRARTFSFKTHANMGPYEFFGAAPHLLDCTITHAVEDVGSLPWRLFLQAPRLTSFAFRGYRLDWAGNQPTFPHIRRLALDEYAFAANDFSFTLERLVPHVQELSLIVRGVCASSLSVRAPHLRTLRLSMPSGTLGFIPACDFPALRTVSISLVEYSSEANITALMHSCLGTVDALSLSLGQNLLSTSVLDGLTVCGNVKSLNLVMGSYPDDRIPIIEGLRLPALCPRLETLTLIFRGSSAGLFSLVWQPFARAVDALAEARRPVLKSVELFDPDDELVPGALQALQQRLNTTLGSA</sequence>
<keyword evidence="2" id="KW-1185">Reference proteome</keyword>
<evidence type="ECO:0000313" key="1">
    <source>
        <dbReference type="EMBL" id="KZV99842.1"/>
    </source>
</evidence>
<organism evidence="1 2">
    <name type="scientific">Exidia glandulosa HHB12029</name>
    <dbReference type="NCBI Taxonomy" id="1314781"/>
    <lineage>
        <taxon>Eukaryota</taxon>
        <taxon>Fungi</taxon>
        <taxon>Dikarya</taxon>
        <taxon>Basidiomycota</taxon>
        <taxon>Agaricomycotina</taxon>
        <taxon>Agaricomycetes</taxon>
        <taxon>Auriculariales</taxon>
        <taxon>Exidiaceae</taxon>
        <taxon>Exidia</taxon>
    </lineage>
</organism>
<protein>
    <recommendedName>
        <fullName evidence="3">F-box domain-containing protein</fullName>
    </recommendedName>
</protein>
<proteinExistence type="predicted"/>
<dbReference type="EMBL" id="KV425906">
    <property type="protein sequence ID" value="KZV99842.1"/>
    <property type="molecule type" value="Genomic_DNA"/>
</dbReference>
<gene>
    <name evidence="1" type="ORF">EXIGLDRAFT_723898</name>
</gene>
<dbReference type="Gene3D" id="3.80.10.10">
    <property type="entry name" value="Ribonuclease Inhibitor"/>
    <property type="match status" value="1"/>
</dbReference>
<accession>A0A165MVZ3</accession>
<evidence type="ECO:0008006" key="3">
    <source>
        <dbReference type="Google" id="ProtNLM"/>
    </source>
</evidence>
<evidence type="ECO:0000313" key="2">
    <source>
        <dbReference type="Proteomes" id="UP000077266"/>
    </source>
</evidence>
<dbReference type="Proteomes" id="UP000077266">
    <property type="component" value="Unassembled WGS sequence"/>
</dbReference>